<dbReference type="AlphaFoldDB" id="A0A8T0F528"/>
<dbReference type="Proteomes" id="UP000807504">
    <property type="component" value="Unassembled WGS sequence"/>
</dbReference>
<name>A0A8T0F528_ARGBR</name>
<protein>
    <submittedName>
        <fullName evidence="2">Uncharacterized protein</fullName>
    </submittedName>
</protein>
<sequence>MAKQSQSFNSEHDEDNSRYFNQSEESDAVFLESQKGIMSDDSSDTVSTSTPKMTLDNSDEENSSNSSFKLDVKYVVSTS</sequence>
<accession>A0A8T0F528</accession>
<feature type="region of interest" description="Disordered" evidence="1">
    <location>
        <begin position="1"/>
        <end position="70"/>
    </location>
</feature>
<comment type="caution">
    <text evidence="2">The sequence shown here is derived from an EMBL/GenBank/DDBJ whole genome shotgun (WGS) entry which is preliminary data.</text>
</comment>
<keyword evidence="3" id="KW-1185">Reference proteome</keyword>
<evidence type="ECO:0000313" key="2">
    <source>
        <dbReference type="EMBL" id="KAF8784103.1"/>
    </source>
</evidence>
<reference evidence="2" key="1">
    <citation type="journal article" date="2020" name="bioRxiv">
        <title>Chromosome-level reference genome of the European wasp spider Argiope bruennichi: a resource for studies on range expansion and evolutionary adaptation.</title>
        <authorList>
            <person name="Sheffer M.M."/>
            <person name="Hoppe A."/>
            <person name="Krehenwinkel H."/>
            <person name="Uhl G."/>
            <person name="Kuss A.W."/>
            <person name="Jensen L."/>
            <person name="Jensen C."/>
            <person name="Gillespie R.G."/>
            <person name="Hoff K.J."/>
            <person name="Prost S."/>
        </authorList>
    </citation>
    <scope>NUCLEOTIDE SEQUENCE</scope>
</reference>
<feature type="non-terminal residue" evidence="2">
    <location>
        <position position="79"/>
    </location>
</feature>
<organism evidence="2 3">
    <name type="scientific">Argiope bruennichi</name>
    <name type="common">Wasp spider</name>
    <name type="synonym">Aranea bruennichi</name>
    <dbReference type="NCBI Taxonomy" id="94029"/>
    <lineage>
        <taxon>Eukaryota</taxon>
        <taxon>Metazoa</taxon>
        <taxon>Ecdysozoa</taxon>
        <taxon>Arthropoda</taxon>
        <taxon>Chelicerata</taxon>
        <taxon>Arachnida</taxon>
        <taxon>Araneae</taxon>
        <taxon>Araneomorphae</taxon>
        <taxon>Entelegynae</taxon>
        <taxon>Araneoidea</taxon>
        <taxon>Araneidae</taxon>
        <taxon>Argiope</taxon>
    </lineage>
</organism>
<dbReference type="EMBL" id="JABXBU010000924">
    <property type="protein sequence ID" value="KAF8784103.1"/>
    <property type="molecule type" value="Genomic_DNA"/>
</dbReference>
<reference evidence="2" key="2">
    <citation type="submission" date="2020-06" db="EMBL/GenBank/DDBJ databases">
        <authorList>
            <person name="Sheffer M."/>
        </authorList>
    </citation>
    <scope>NUCLEOTIDE SEQUENCE</scope>
</reference>
<gene>
    <name evidence="2" type="ORF">HNY73_011668</name>
</gene>
<proteinExistence type="predicted"/>
<evidence type="ECO:0000313" key="3">
    <source>
        <dbReference type="Proteomes" id="UP000807504"/>
    </source>
</evidence>
<evidence type="ECO:0000256" key="1">
    <source>
        <dbReference type="SAM" id="MobiDB-lite"/>
    </source>
</evidence>